<sequence length="150" mass="15550">GRLRARTSGDSGETQGPHIGRLGGNSGPAHRATRGKLRARTSGDTGKFRARTRATRGNTGNQGGLGQGQGRHTGLDWGEVDTGQQRDGARQHRTGLDKTEGETDCQILAQSGDLQGQTQGQAGGEAHGDTDGHTKGQADREGEGGAQQLT</sequence>
<feature type="compositionally biased region" description="Gly residues" evidence="1">
    <location>
        <begin position="60"/>
        <end position="71"/>
    </location>
</feature>
<organism evidence="2 3">
    <name type="scientific">Anguilla anguilla</name>
    <name type="common">European freshwater eel</name>
    <name type="synonym">Muraena anguilla</name>
    <dbReference type="NCBI Taxonomy" id="7936"/>
    <lineage>
        <taxon>Eukaryota</taxon>
        <taxon>Metazoa</taxon>
        <taxon>Chordata</taxon>
        <taxon>Craniata</taxon>
        <taxon>Vertebrata</taxon>
        <taxon>Euteleostomi</taxon>
        <taxon>Actinopterygii</taxon>
        <taxon>Neopterygii</taxon>
        <taxon>Teleostei</taxon>
        <taxon>Anguilliformes</taxon>
        <taxon>Anguillidae</taxon>
        <taxon>Anguilla</taxon>
    </lineage>
</organism>
<feature type="non-terminal residue" evidence="2">
    <location>
        <position position="1"/>
    </location>
</feature>
<feature type="compositionally biased region" description="Basic and acidic residues" evidence="1">
    <location>
        <begin position="126"/>
        <end position="143"/>
    </location>
</feature>
<feature type="compositionally biased region" description="Basic and acidic residues" evidence="1">
    <location>
        <begin position="87"/>
        <end position="101"/>
    </location>
</feature>
<protein>
    <submittedName>
        <fullName evidence="2">Uncharacterized protein</fullName>
    </submittedName>
</protein>
<keyword evidence="3" id="KW-1185">Reference proteome</keyword>
<dbReference type="AlphaFoldDB" id="A0A9D3LM82"/>
<name>A0A9D3LM82_ANGAN</name>
<accession>A0A9D3LM82</accession>
<evidence type="ECO:0000313" key="3">
    <source>
        <dbReference type="Proteomes" id="UP001044222"/>
    </source>
</evidence>
<dbReference type="EMBL" id="JAFIRN010000016">
    <property type="protein sequence ID" value="KAG5833600.1"/>
    <property type="molecule type" value="Genomic_DNA"/>
</dbReference>
<dbReference type="Proteomes" id="UP001044222">
    <property type="component" value="Chromosome 16"/>
</dbReference>
<feature type="region of interest" description="Disordered" evidence="1">
    <location>
        <begin position="1"/>
        <end position="150"/>
    </location>
</feature>
<gene>
    <name evidence="2" type="ORF">ANANG_G00277620</name>
</gene>
<reference evidence="2" key="1">
    <citation type="submission" date="2021-01" db="EMBL/GenBank/DDBJ databases">
        <title>A chromosome-scale assembly of European eel, Anguilla anguilla.</title>
        <authorList>
            <person name="Henkel C."/>
            <person name="Jong-Raadsen S.A."/>
            <person name="Dufour S."/>
            <person name="Weltzien F.-A."/>
            <person name="Palstra A.P."/>
            <person name="Pelster B."/>
            <person name="Spaink H.P."/>
            <person name="Van Den Thillart G.E."/>
            <person name="Jansen H."/>
            <person name="Zahm M."/>
            <person name="Klopp C."/>
            <person name="Cedric C."/>
            <person name="Louis A."/>
            <person name="Berthelot C."/>
            <person name="Parey E."/>
            <person name="Roest Crollius H."/>
            <person name="Montfort J."/>
            <person name="Robinson-Rechavi M."/>
            <person name="Bucao C."/>
            <person name="Bouchez O."/>
            <person name="Gislard M."/>
            <person name="Lluch J."/>
            <person name="Milhes M."/>
            <person name="Lampietro C."/>
            <person name="Lopez Roques C."/>
            <person name="Donnadieu C."/>
            <person name="Braasch I."/>
            <person name="Desvignes T."/>
            <person name="Postlethwait J."/>
            <person name="Bobe J."/>
            <person name="Guiguen Y."/>
            <person name="Dirks R."/>
        </authorList>
    </citation>
    <scope>NUCLEOTIDE SEQUENCE</scope>
    <source>
        <strain evidence="2">Tag_6206</strain>
        <tissue evidence="2">Liver</tissue>
    </source>
</reference>
<evidence type="ECO:0000256" key="1">
    <source>
        <dbReference type="SAM" id="MobiDB-lite"/>
    </source>
</evidence>
<evidence type="ECO:0000313" key="2">
    <source>
        <dbReference type="EMBL" id="KAG5833600.1"/>
    </source>
</evidence>
<comment type="caution">
    <text evidence="2">The sequence shown here is derived from an EMBL/GenBank/DDBJ whole genome shotgun (WGS) entry which is preliminary data.</text>
</comment>
<proteinExistence type="predicted"/>